<sequence length="39" mass="4641">MKHCKHKRAGTEVQRMRLRRRARAPKCTKAPRTRHGARC</sequence>
<accession>A0A133XWJ5</accession>
<evidence type="ECO:0000313" key="2">
    <source>
        <dbReference type="EMBL" id="KXB35299.1"/>
    </source>
</evidence>
<organism evidence="2 3">
    <name type="scientific">Atopobium deltae</name>
    <dbReference type="NCBI Taxonomy" id="1393034"/>
    <lineage>
        <taxon>Bacteria</taxon>
        <taxon>Bacillati</taxon>
        <taxon>Actinomycetota</taxon>
        <taxon>Coriobacteriia</taxon>
        <taxon>Coriobacteriales</taxon>
        <taxon>Atopobiaceae</taxon>
        <taxon>Atopobium</taxon>
    </lineage>
</organism>
<reference evidence="3" key="1">
    <citation type="submission" date="2016-01" db="EMBL/GenBank/DDBJ databases">
        <authorList>
            <person name="Mitreva M."/>
            <person name="Pepin K.H."/>
            <person name="Mihindukulasuriya K.A."/>
            <person name="Fulton R."/>
            <person name="Fronick C."/>
            <person name="O'Laughlin M."/>
            <person name="Miner T."/>
            <person name="Herter B."/>
            <person name="Rosa B.A."/>
            <person name="Cordes M."/>
            <person name="Tomlinson C."/>
            <person name="Wollam A."/>
            <person name="Palsikar V.B."/>
            <person name="Mardis E.R."/>
            <person name="Wilson R.K."/>
        </authorList>
    </citation>
    <scope>NUCLEOTIDE SEQUENCE [LARGE SCALE GENOMIC DNA]</scope>
    <source>
        <strain evidence="3">DNF00019</strain>
    </source>
</reference>
<proteinExistence type="predicted"/>
<gene>
    <name evidence="2" type="ORF">HMPREF3192_00380</name>
</gene>
<evidence type="ECO:0000256" key="1">
    <source>
        <dbReference type="SAM" id="MobiDB-lite"/>
    </source>
</evidence>
<evidence type="ECO:0000313" key="3">
    <source>
        <dbReference type="Proteomes" id="UP000070675"/>
    </source>
</evidence>
<dbReference type="PATRIC" id="fig|1393034.3.peg.369"/>
<feature type="region of interest" description="Disordered" evidence="1">
    <location>
        <begin position="19"/>
        <end position="39"/>
    </location>
</feature>
<dbReference type="Proteomes" id="UP000070675">
    <property type="component" value="Unassembled WGS sequence"/>
</dbReference>
<dbReference type="AlphaFoldDB" id="A0A133XWJ5"/>
<comment type="caution">
    <text evidence="2">The sequence shown here is derived from an EMBL/GenBank/DDBJ whole genome shotgun (WGS) entry which is preliminary data.</text>
</comment>
<keyword evidence="3" id="KW-1185">Reference proteome</keyword>
<dbReference type="EMBL" id="LSCR01000005">
    <property type="protein sequence ID" value="KXB35299.1"/>
    <property type="molecule type" value="Genomic_DNA"/>
</dbReference>
<protein>
    <submittedName>
        <fullName evidence="2">Uncharacterized protein</fullName>
    </submittedName>
</protein>
<name>A0A133XWJ5_9ACTN</name>